<dbReference type="Proteomes" id="UP000450000">
    <property type="component" value="Unassembled WGS sequence"/>
</dbReference>
<evidence type="ECO:0000313" key="4">
    <source>
        <dbReference type="EMBL" id="MQS15694.1"/>
    </source>
</evidence>
<comment type="similarity">
    <text evidence="1 3">Belongs to the UreD family.</text>
</comment>
<comment type="caution">
    <text evidence="4">The sequence shown here is derived from an EMBL/GenBank/DDBJ whole genome shotgun (WGS) entry which is preliminary data.</text>
</comment>
<dbReference type="HAMAP" id="MF_01384">
    <property type="entry name" value="UreD"/>
    <property type="match status" value="1"/>
</dbReference>
<reference evidence="4 5" key="1">
    <citation type="submission" date="2019-09" db="EMBL/GenBank/DDBJ databases">
        <title>Genome Sequences of Streptomyces kaniharaensis ATCC 21070.</title>
        <authorList>
            <person name="Zhu W."/>
            <person name="De Crecy-Lagard V."/>
            <person name="Richards N.G."/>
        </authorList>
    </citation>
    <scope>NUCLEOTIDE SEQUENCE [LARGE SCALE GENOMIC DNA]</scope>
    <source>
        <strain evidence="4 5">SF-557</strain>
    </source>
</reference>
<name>A0A6N7L0J6_9ACTN</name>
<protein>
    <recommendedName>
        <fullName evidence="3">Urease accessory protein UreD</fullName>
    </recommendedName>
</protein>
<evidence type="ECO:0000256" key="2">
    <source>
        <dbReference type="ARBA" id="ARBA00023186"/>
    </source>
</evidence>
<evidence type="ECO:0000256" key="3">
    <source>
        <dbReference type="HAMAP-Rule" id="MF_01384"/>
    </source>
</evidence>
<comment type="function">
    <text evidence="3">Required for maturation of urease via the functional incorporation of the urease nickel metallocenter.</text>
</comment>
<dbReference type="RefSeq" id="WP_326847129.1">
    <property type="nucleotide sequence ID" value="NZ_WBOF01000001.1"/>
</dbReference>
<dbReference type="EMBL" id="WBOF01000001">
    <property type="protein sequence ID" value="MQS15694.1"/>
    <property type="molecule type" value="Genomic_DNA"/>
</dbReference>
<keyword evidence="3" id="KW-0963">Cytoplasm</keyword>
<keyword evidence="5" id="KW-1185">Reference proteome</keyword>
<comment type="subcellular location">
    <subcellularLocation>
        <location evidence="3">Cytoplasm</location>
    </subcellularLocation>
</comment>
<evidence type="ECO:0000256" key="1">
    <source>
        <dbReference type="ARBA" id="ARBA00007177"/>
    </source>
</evidence>
<accession>A0A6N7L0J6</accession>
<dbReference type="GO" id="GO:0016151">
    <property type="term" value="F:nickel cation binding"/>
    <property type="evidence" value="ECO:0007669"/>
    <property type="project" value="UniProtKB-UniRule"/>
</dbReference>
<evidence type="ECO:0000313" key="5">
    <source>
        <dbReference type="Proteomes" id="UP000450000"/>
    </source>
</evidence>
<organism evidence="4 5">
    <name type="scientific">Streptomyces kaniharaensis</name>
    <dbReference type="NCBI Taxonomy" id="212423"/>
    <lineage>
        <taxon>Bacteria</taxon>
        <taxon>Bacillati</taxon>
        <taxon>Actinomycetota</taxon>
        <taxon>Actinomycetes</taxon>
        <taxon>Kitasatosporales</taxon>
        <taxon>Streptomycetaceae</taxon>
        <taxon>Streptomyces</taxon>
    </lineage>
</organism>
<dbReference type="Pfam" id="PF01774">
    <property type="entry name" value="UreD"/>
    <property type="match status" value="1"/>
</dbReference>
<keyword evidence="2 3" id="KW-0143">Chaperone</keyword>
<dbReference type="AlphaFoldDB" id="A0A6N7L0J6"/>
<dbReference type="InterPro" id="IPR002669">
    <property type="entry name" value="UreD"/>
</dbReference>
<dbReference type="PANTHER" id="PTHR33643:SF1">
    <property type="entry name" value="UREASE ACCESSORY PROTEIN D"/>
    <property type="match status" value="1"/>
</dbReference>
<keyword evidence="3" id="KW-0996">Nickel insertion</keyword>
<gene>
    <name evidence="3" type="primary">ureD</name>
    <name evidence="4" type="ORF">F7Q99_26350</name>
</gene>
<dbReference type="GO" id="GO:0005737">
    <property type="term" value="C:cytoplasm"/>
    <property type="evidence" value="ECO:0007669"/>
    <property type="project" value="UniProtKB-SubCell"/>
</dbReference>
<dbReference type="PANTHER" id="PTHR33643">
    <property type="entry name" value="UREASE ACCESSORY PROTEIN D"/>
    <property type="match status" value="1"/>
</dbReference>
<sequence>MTTVDRLAPAHYEPVHVPHEVRRHAGRPEALPVGRPGKIGLLELGFDRVGGRTELVSRYQKSPLQIMRPLYFDPARPDLAVTFLMSTGGGIVQADRLRLDVRCGADSAVHLTTQAATKVHRMDADYATQQVHLTAADGSFVEYLPEPTIPYRDSRFYQRTVITAATSATVLTGETVLAGRLARGERNAYQVFAADLEWRRPDDRLFALDTVRLEPGGSGVTGPAVLAGHDLMSTFYAVSPLAPAAEIADTLHRALADGGLPYGVSVLPEDCGAWLRVLASDPPAVAEALHRAWDAVRRLLIGAPAPALRKC</sequence>
<comment type="subunit">
    <text evidence="3">UreD, UreF and UreG form a complex that acts as a GTP-hydrolysis-dependent molecular chaperone, activating the urease apoprotein by helping to assemble the nickel containing metallocenter of UreC. The UreE protein probably delivers the nickel.</text>
</comment>
<proteinExistence type="inferred from homology"/>